<dbReference type="RefSeq" id="WP_243554916.1">
    <property type="nucleotide sequence ID" value="NZ_CP094528.1"/>
</dbReference>
<evidence type="ECO:0000313" key="2">
    <source>
        <dbReference type="Proteomes" id="UP000832097"/>
    </source>
</evidence>
<gene>
    <name evidence="1" type="ORF">MTO99_16450</name>
</gene>
<dbReference type="EMBL" id="CP094528">
    <property type="protein sequence ID" value="UOE43740.1"/>
    <property type="molecule type" value="Genomic_DNA"/>
</dbReference>
<keyword evidence="2" id="KW-1185">Reference proteome</keyword>
<dbReference type="Gene3D" id="3.30.1120.70">
    <property type="match status" value="1"/>
</dbReference>
<dbReference type="Gene3D" id="3.40.140.120">
    <property type="match status" value="1"/>
</dbReference>
<dbReference type="Gene3D" id="1.20.1270.210">
    <property type="match status" value="1"/>
</dbReference>
<dbReference type="InterPro" id="IPR006944">
    <property type="entry name" value="Phage/GTA_portal"/>
</dbReference>
<protein>
    <submittedName>
        <fullName evidence="1">Phage portal protein</fullName>
    </submittedName>
</protein>
<reference evidence="1 2" key="1">
    <citation type="submission" date="2022-03" db="EMBL/GenBank/DDBJ databases">
        <title>Mucilaginibacter sp. isolated from the gut of Protaetia brevitarsis seulensis larvae.</title>
        <authorList>
            <person name="Won M."/>
            <person name="Kim S.-J."/>
            <person name="Kwon S.-W."/>
        </authorList>
    </citation>
    <scope>NUCLEOTIDE SEQUENCE [LARGE SCALE GENOMIC DNA]</scope>
    <source>
        <strain evidence="1 2">CFWR-12</strain>
    </source>
</reference>
<organism evidence="1 2">
    <name type="scientific">Agromyces larvae</name>
    <dbReference type="NCBI Taxonomy" id="2929802"/>
    <lineage>
        <taxon>Bacteria</taxon>
        <taxon>Bacillati</taxon>
        <taxon>Actinomycetota</taxon>
        <taxon>Actinomycetes</taxon>
        <taxon>Micrococcales</taxon>
        <taxon>Microbacteriaceae</taxon>
        <taxon>Agromyces</taxon>
    </lineage>
</organism>
<dbReference type="Proteomes" id="UP000832097">
    <property type="component" value="Chromosome"/>
</dbReference>
<proteinExistence type="predicted"/>
<dbReference type="Pfam" id="PF04860">
    <property type="entry name" value="Phage_portal"/>
    <property type="match status" value="1"/>
</dbReference>
<accession>A0ABY4BX24</accession>
<evidence type="ECO:0000313" key="1">
    <source>
        <dbReference type="EMBL" id="UOE43740.1"/>
    </source>
</evidence>
<sequence>MGIFNGFRFASGVAGSNVVPFPKRPSMGIVSPWTDNTGVLEQLVAKDILGVTLPTVTRAQAMKVPAVVKARALLHAVIATRPLRAYRGDELRPEPEQPTWLYRSDSYIAPRLRTKLILDDLIFDEASLLRVTRGAENAILDAVHVDYSRWEVDETGIISIDKQPVDRDEVIWIPGPGPGLRRIAADTIDAALSTEAAWKQRVRNPFPAMVIFQEEDVQLEPEEVKDMVDSVAAARRSIDAAVMFVPYGNRIESHAADTTDLFESGRNAIRIDFANFFNMPTALLDGSVAEASLTYSTQEGRRNDFLDLTVPYWSGPIEDALSLDNVVPRGQRVRFDFSDLITPTASPAGPTVED</sequence>
<name>A0ABY4BX24_9MICO</name>